<protein>
    <submittedName>
        <fullName evidence="2">Uncharacterized protein</fullName>
    </submittedName>
</protein>
<accession>A0A8S5LYF8</accession>
<keyword evidence="1" id="KW-0472">Membrane</keyword>
<sequence>MIDSTQLEALVTAAQSIAAVLTQLGVPGLLTLALSGPALVIIAMLFFEHLRTKRSDEIMQAHSAETARILSSYRDDSLKMIRELGDNQSVTDKYYRDNVELVKNYERMAKDLSDVITNCIGALQRMAVLTENNMQCPMAREAARGRM</sequence>
<feature type="transmembrane region" description="Helical" evidence="1">
    <location>
        <begin position="29"/>
        <end position="47"/>
    </location>
</feature>
<name>A0A8S5LYF8_9CAUD</name>
<reference evidence="2" key="1">
    <citation type="journal article" date="2021" name="Proc. Natl. Acad. Sci. U.S.A.">
        <title>A Catalog of Tens of Thousands of Viruses from Human Metagenomes Reveals Hidden Associations with Chronic Diseases.</title>
        <authorList>
            <person name="Tisza M.J."/>
            <person name="Buck C.B."/>
        </authorList>
    </citation>
    <scope>NUCLEOTIDE SEQUENCE</scope>
    <source>
        <strain evidence="2">Ctrnx29</strain>
    </source>
</reference>
<keyword evidence="1" id="KW-0812">Transmembrane</keyword>
<proteinExistence type="predicted"/>
<evidence type="ECO:0000313" key="2">
    <source>
        <dbReference type="EMBL" id="DAD74871.1"/>
    </source>
</evidence>
<evidence type="ECO:0000256" key="1">
    <source>
        <dbReference type="SAM" id="Phobius"/>
    </source>
</evidence>
<dbReference type="EMBL" id="BK014766">
    <property type="protein sequence ID" value="DAD74871.1"/>
    <property type="molecule type" value="Genomic_DNA"/>
</dbReference>
<keyword evidence="1" id="KW-1133">Transmembrane helix</keyword>
<organism evidence="2">
    <name type="scientific">Myoviridae sp. ctrnx29</name>
    <dbReference type="NCBI Taxonomy" id="2826704"/>
    <lineage>
        <taxon>Viruses</taxon>
        <taxon>Duplodnaviria</taxon>
        <taxon>Heunggongvirae</taxon>
        <taxon>Uroviricota</taxon>
        <taxon>Caudoviricetes</taxon>
    </lineage>
</organism>